<keyword evidence="1" id="KW-0732">Signal</keyword>
<dbReference type="PANTHER" id="PTHR38564">
    <property type="entry name" value="SI:CH73-250A16.5-RELATED"/>
    <property type="match status" value="1"/>
</dbReference>
<name>A0A803JY89_XENTR</name>
<dbReference type="AlphaFoldDB" id="A0A803JY89"/>
<evidence type="ECO:0000256" key="1">
    <source>
        <dbReference type="SAM" id="SignalP"/>
    </source>
</evidence>
<reference evidence="2" key="1">
    <citation type="journal article" date="2010" name="Science">
        <title>The genome of the Western clawed frog Xenopus tropicalis.</title>
        <authorList>
            <person name="Hellsten U."/>
            <person name="Harland R.M."/>
            <person name="Gilchrist M.J."/>
            <person name="Hendrix D."/>
            <person name="Jurka J."/>
            <person name="Kapitonov V."/>
            <person name="Ovcharenko I."/>
            <person name="Putnam N.H."/>
            <person name="Shu S."/>
            <person name="Taher L."/>
            <person name="Blitz I.L."/>
            <person name="Blumberg B."/>
            <person name="Dichmann D.S."/>
            <person name="Dubchak I."/>
            <person name="Amaya E."/>
            <person name="Detter J.C."/>
            <person name="Fletcher R."/>
            <person name="Gerhard D.S."/>
            <person name="Goodstein D."/>
            <person name="Graves T."/>
            <person name="Grigoriev I.V."/>
            <person name="Grimwood J."/>
            <person name="Kawashima T."/>
            <person name="Lindquist E."/>
            <person name="Lucas S.M."/>
            <person name="Mead P.E."/>
            <person name="Mitros T."/>
            <person name="Ogino H."/>
            <person name="Ohta Y."/>
            <person name="Poliakov A.V."/>
            <person name="Pollet N."/>
            <person name="Robert J."/>
            <person name="Salamov A."/>
            <person name="Sater A.K."/>
            <person name="Schmutz J."/>
            <person name="Terry A."/>
            <person name="Vize P.D."/>
            <person name="Warren W.C."/>
            <person name="Wells D."/>
            <person name="Wills A."/>
            <person name="Wilson R.K."/>
            <person name="Zimmerman L.B."/>
            <person name="Zorn A.M."/>
            <person name="Grainger R."/>
            <person name="Grammer T."/>
            <person name="Khokha M.K."/>
            <person name="Richardson P.M."/>
            <person name="Rokhsar D.S."/>
        </authorList>
    </citation>
    <scope>NUCLEOTIDE SEQUENCE [LARGE SCALE GENOMIC DNA]</scope>
    <source>
        <strain evidence="2">Nigerian</strain>
    </source>
</reference>
<evidence type="ECO:0000313" key="2">
    <source>
        <dbReference type="Ensembl" id="ENSXETP00000112981"/>
    </source>
</evidence>
<feature type="signal peptide" evidence="1">
    <location>
        <begin position="1"/>
        <end position="23"/>
    </location>
</feature>
<proteinExistence type="predicted"/>
<dbReference type="PANTHER" id="PTHR38564:SF2">
    <property type="entry name" value="WU:FC46H12 PRECURSOR"/>
    <property type="match status" value="1"/>
</dbReference>
<reference evidence="2" key="2">
    <citation type="submission" date="2021-03" db="UniProtKB">
        <authorList>
            <consortium name="Ensembl"/>
        </authorList>
    </citation>
    <scope>IDENTIFICATION</scope>
</reference>
<feature type="chain" id="PRO_5031116135" evidence="1">
    <location>
        <begin position="24"/>
        <end position="166"/>
    </location>
</feature>
<accession>A0A803JY89</accession>
<sequence>MNMNVKTGQLAALLLFLPCSIVAGPLHAQCKLEWRFGITCYDVYIALVTQIKQWTSIDTCQQGGERCLYELQSADPHYIVAKHTSRAHNYVDDLSFKLQSYGRRLTCYVTAFSVSEPWYIVLDNGINYCNLHNLVDGSGLTQVPKYSESTNDFKCTQYSKANCTVY</sequence>
<organism evidence="2">
    <name type="scientific">Xenopus tropicalis</name>
    <name type="common">Western clawed frog</name>
    <name type="synonym">Silurana tropicalis</name>
    <dbReference type="NCBI Taxonomy" id="8364"/>
    <lineage>
        <taxon>Eukaryota</taxon>
        <taxon>Metazoa</taxon>
        <taxon>Chordata</taxon>
        <taxon>Craniata</taxon>
        <taxon>Vertebrata</taxon>
        <taxon>Euteleostomi</taxon>
        <taxon>Amphibia</taxon>
        <taxon>Batrachia</taxon>
        <taxon>Anura</taxon>
        <taxon>Pipoidea</taxon>
        <taxon>Pipidae</taxon>
        <taxon>Xenopodinae</taxon>
        <taxon>Xenopus</taxon>
        <taxon>Silurana</taxon>
    </lineage>
</organism>
<dbReference type="Ensembl" id="ENSXETT00000117245">
    <property type="protein sequence ID" value="ENSXETP00000112981"/>
    <property type="gene ID" value="ENSXETG00000041718"/>
</dbReference>
<dbReference type="InParanoid" id="A0A803JY89"/>
<protein>
    <submittedName>
        <fullName evidence="2">Uncharacterized protein</fullName>
    </submittedName>
</protein>
<dbReference type="GeneTree" id="ENSGT00940000170561"/>